<feature type="coiled-coil region" evidence="1">
    <location>
        <begin position="39"/>
        <end position="70"/>
    </location>
</feature>
<proteinExistence type="predicted"/>
<evidence type="ECO:0000313" key="3">
    <source>
        <dbReference type="EMBL" id="QBJ03439.1"/>
    </source>
</evidence>
<evidence type="ECO:0000256" key="1">
    <source>
        <dbReference type="SAM" id="Coils"/>
    </source>
</evidence>
<gene>
    <name evidence="3" type="ORF">B521_0089</name>
</gene>
<dbReference type="EMBL" id="MK504443">
    <property type="protein sequence ID" value="QBJ03439.1"/>
    <property type="molecule type" value="Genomic_DNA"/>
</dbReference>
<sequence length="100" mass="11801">MSKEDFSLFPIEDIDDTHRSMLDLERNQNRLLGYIQTNYEEQEVTNTIFRQELENIKDDVNNIIKQSNSKGEYMYNFLNSIFFAAIGGLITYYITNILSM</sequence>
<organism evidence="3 4">
    <name type="scientific">Lactobacillus phage 521B</name>
    <dbReference type="NCBI Taxonomy" id="2510942"/>
    <lineage>
        <taxon>Viruses</taxon>
        <taxon>Duplodnaviria</taxon>
        <taxon>Heunggongvirae</taxon>
        <taxon>Uroviricota</taxon>
        <taxon>Caudoviricetes</taxon>
        <taxon>Herelleviridae</taxon>
        <taxon>Tybeckvirus</taxon>
        <taxon>Tybeckvirus tv521B</taxon>
    </lineage>
</organism>
<accession>A0A4Y5FEF1</accession>
<keyword evidence="2" id="KW-0812">Transmembrane</keyword>
<feature type="transmembrane region" description="Helical" evidence="2">
    <location>
        <begin position="73"/>
        <end position="94"/>
    </location>
</feature>
<evidence type="ECO:0000256" key="2">
    <source>
        <dbReference type="SAM" id="Phobius"/>
    </source>
</evidence>
<keyword evidence="1" id="KW-0175">Coiled coil</keyword>
<dbReference type="Proteomes" id="UP000308874">
    <property type="component" value="Segment"/>
</dbReference>
<keyword evidence="2" id="KW-1133">Transmembrane helix</keyword>
<keyword evidence="2" id="KW-0472">Membrane</keyword>
<evidence type="ECO:0000313" key="4">
    <source>
        <dbReference type="Proteomes" id="UP000308874"/>
    </source>
</evidence>
<protein>
    <submittedName>
        <fullName evidence="3">Uncharacterized protein</fullName>
    </submittedName>
</protein>
<reference evidence="3 4" key="1">
    <citation type="submission" date="2019-02" db="EMBL/GenBank/DDBJ databases">
        <title>Isolation of virulent Lactobacillus brevis phages.</title>
        <authorList>
            <person name="Feyereisen M."/>
            <person name="Mahony J."/>
            <person name="O'Sullivan T."/>
            <person name="van Sinderen D."/>
        </authorList>
    </citation>
    <scope>NUCLEOTIDE SEQUENCE [LARGE SCALE GENOMIC DNA]</scope>
</reference>
<keyword evidence="4" id="KW-1185">Reference proteome</keyword>
<name>A0A4Y5FEF1_9CAUD</name>